<sequence>MGEGGHFAIHPNLFNDLFSTSQVPMYRIGRINRKILVGGLGFRNLDKFNIVLLAKQGWRLITYLNLLLARVLKAKYYPSSNFLNDQLGNLLSLTWKSVWSAKGLLAKGLCWTIGKGDHISIWSDFWIPGHEVDKL</sequence>
<name>A0A5B6W936_9ROSI</name>
<gene>
    <name evidence="1" type="ORF">EPI10_011591</name>
</gene>
<dbReference type="AlphaFoldDB" id="A0A5B6W936"/>
<accession>A0A5B6W936</accession>
<keyword evidence="2" id="KW-1185">Reference proteome</keyword>
<evidence type="ECO:0000313" key="1">
    <source>
        <dbReference type="EMBL" id="KAA3477725.1"/>
    </source>
</evidence>
<reference evidence="2" key="1">
    <citation type="journal article" date="2019" name="Plant Biotechnol. J.">
        <title>Genome sequencing of the Australian wild diploid species Gossypium australe highlights disease resistance and delayed gland morphogenesis.</title>
        <authorList>
            <person name="Cai Y."/>
            <person name="Cai X."/>
            <person name="Wang Q."/>
            <person name="Wang P."/>
            <person name="Zhang Y."/>
            <person name="Cai C."/>
            <person name="Xu Y."/>
            <person name="Wang K."/>
            <person name="Zhou Z."/>
            <person name="Wang C."/>
            <person name="Geng S."/>
            <person name="Li B."/>
            <person name="Dong Q."/>
            <person name="Hou Y."/>
            <person name="Wang H."/>
            <person name="Ai P."/>
            <person name="Liu Z."/>
            <person name="Yi F."/>
            <person name="Sun M."/>
            <person name="An G."/>
            <person name="Cheng J."/>
            <person name="Zhang Y."/>
            <person name="Shi Q."/>
            <person name="Xie Y."/>
            <person name="Shi X."/>
            <person name="Chang Y."/>
            <person name="Huang F."/>
            <person name="Chen Y."/>
            <person name="Hong S."/>
            <person name="Mi L."/>
            <person name="Sun Q."/>
            <person name="Zhang L."/>
            <person name="Zhou B."/>
            <person name="Peng R."/>
            <person name="Zhang X."/>
            <person name="Liu F."/>
        </authorList>
    </citation>
    <scope>NUCLEOTIDE SEQUENCE [LARGE SCALE GENOMIC DNA]</scope>
    <source>
        <strain evidence="2">cv. PA1801</strain>
    </source>
</reference>
<protein>
    <submittedName>
        <fullName evidence="1">BZIP-like protein</fullName>
    </submittedName>
</protein>
<dbReference type="EMBL" id="SMMG02000004">
    <property type="protein sequence ID" value="KAA3477725.1"/>
    <property type="molecule type" value="Genomic_DNA"/>
</dbReference>
<proteinExistence type="predicted"/>
<evidence type="ECO:0000313" key="2">
    <source>
        <dbReference type="Proteomes" id="UP000325315"/>
    </source>
</evidence>
<dbReference type="OrthoDB" id="1105397at2759"/>
<comment type="caution">
    <text evidence="1">The sequence shown here is derived from an EMBL/GenBank/DDBJ whole genome shotgun (WGS) entry which is preliminary data.</text>
</comment>
<dbReference type="Proteomes" id="UP000325315">
    <property type="component" value="Unassembled WGS sequence"/>
</dbReference>
<organism evidence="1 2">
    <name type="scientific">Gossypium australe</name>
    <dbReference type="NCBI Taxonomy" id="47621"/>
    <lineage>
        <taxon>Eukaryota</taxon>
        <taxon>Viridiplantae</taxon>
        <taxon>Streptophyta</taxon>
        <taxon>Embryophyta</taxon>
        <taxon>Tracheophyta</taxon>
        <taxon>Spermatophyta</taxon>
        <taxon>Magnoliopsida</taxon>
        <taxon>eudicotyledons</taxon>
        <taxon>Gunneridae</taxon>
        <taxon>Pentapetalae</taxon>
        <taxon>rosids</taxon>
        <taxon>malvids</taxon>
        <taxon>Malvales</taxon>
        <taxon>Malvaceae</taxon>
        <taxon>Malvoideae</taxon>
        <taxon>Gossypium</taxon>
    </lineage>
</organism>